<feature type="transmembrane region" description="Helical" evidence="1">
    <location>
        <begin position="73"/>
        <end position="95"/>
    </location>
</feature>
<reference evidence="2 3" key="1">
    <citation type="journal article" date="2010" name="Appl. Environ. Microbiol.">
        <title>The genome sequence of the crenarchaeon Acidilobus saccharovorans supports a new order, Acidilobales, and suggests an important ecological role in terrestrial acidic hot springs.</title>
        <authorList>
            <person name="Mardanov A.V."/>
            <person name="Svetlitchnyi V.A."/>
            <person name="Beletsky A.V."/>
            <person name="Prokofeva M.I."/>
            <person name="Bonch-Osmolovskaya E.A."/>
            <person name="Ravin N.V."/>
            <person name="Skryabin K.G."/>
        </authorList>
    </citation>
    <scope>NUCLEOTIDE SEQUENCE [LARGE SCALE GENOMIC DNA]</scope>
    <source>
        <strain evidence="3">DSM 16705 / JCM 18335 / VKM B-2471 / 345-15</strain>
    </source>
</reference>
<keyword evidence="1" id="KW-0812">Transmembrane</keyword>
<evidence type="ECO:0000313" key="3">
    <source>
        <dbReference type="Proteomes" id="UP000000346"/>
    </source>
</evidence>
<evidence type="ECO:0000256" key="1">
    <source>
        <dbReference type="SAM" id="Phobius"/>
    </source>
</evidence>
<gene>
    <name evidence="2" type="ordered locus">ASAC_1346</name>
</gene>
<organism evidence="2 3">
    <name type="scientific">Acidilobus saccharovorans (strain DSM 16705 / JCM 18335 / VKM B-2471 / 345-15)</name>
    <dbReference type="NCBI Taxonomy" id="666510"/>
    <lineage>
        <taxon>Archaea</taxon>
        <taxon>Thermoproteota</taxon>
        <taxon>Thermoprotei</taxon>
        <taxon>Acidilobales</taxon>
        <taxon>Acidilobaceae</taxon>
        <taxon>Acidilobus</taxon>
    </lineage>
</organism>
<dbReference type="GeneID" id="9499602"/>
<keyword evidence="1" id="KW-1133">Transmembrane helix</keyword>
<dbReference type="RefSeq" id="WP_013267263.1">
    <property type="nucleotide sequence ID" value="NC_014374.1"/>
</dbReference>
<evidence type="ECO:0000313" key="2">
    <source>
        <dbReference type="EMBL" id="ADL19751.1"/>
    </source>
</evidence>
<keyword evidence="3" id="KW-1185">Reference proteome</keyword>
<dbReference type="STRING" id="666510.ASAC_1346"/>
<dbReference type="HOGENOM" id="CLU_2339989_0_0_2"/>
<proteinExistence type="predicted"/>
<feature type="transmembrane region" description="Helical" evidence="1">
    <location>
        <begin position="6"/>
        <end position="32"/>
    </location>
</feature>
<dbReference type="OrthoDB" id="376677at2157"/>
<sequence>MALTLMSFWSLEIAVSVVGLALAAYVFSFYYSSGVRRTSIGRKLTAAVGVFTAQMLVTIALSFYLARRFSADVAVPMLAITTLEVVGLTLITLAVRE</sequence>
<dbReference type="InParanoid" id="D9Q363"/>
<accession>D9Q363</accession>
<name>D9Q363_ACIS3</name>
<dbReference type="eggNOG" id="arCOG11240">
    <property type="taxonomic scope" value="Archaea"/>
</dbReference>
<dbReference type="Proteomes" id="UP000000346">
    <property type="component" value="Chromosome"/>
</dbReference>
<keyword evidence="1" id="KW-0472">Membrane</keyword>
<dbReference type="AlphaFoldDB" id="D9Q363"/>
<dbReference type="KEGG" id="asc:ASAC_1346"/>
<feature type="transmembrane region" description="Helical" evidence="1">
    <location>
        <begin position="44"/>
        <end position="67"/>
    </location>
</feature>
<protein>
    <submittedName>
        <fullName evidence="2">Uncharacterized protein</fullName>
    </submittedName>
</protein>
<dbReference type="EMBL" id="CP001742">
    <property type="protein sequence ID" value="ADL19751.1"/>
    <property type="molecule type" value="Genomic_DNA"/>
</dbReference>